<evidence type="ECO:0000259" key="2">
    <source>
        <dbReference type="Pfam" id="PF09851"/>
    </source>
</evidence>
<name>A0A1I6CRV3_9FIRM</name>
<feature type="domain" description="SHOCT" evidence="2">
    <location>
        <begin position="55"/>
        <end position="80"/>
    </location>
</feature>
<keyword evidence="1" id="KW-0812">Transmembrane</keyword>
<dbReference type="RefSeq" id="WP_092481651.1">
    <property type="nucleotide sequence ID" value="NZ_FOYM01000001.1"/>
</dbReference>
<dbReference type="STRING" id="39060.SAMN05660706_101277"/>
<keyword evidence="1" id="KW-0472">Membrane</keyword>
<sequence length="83" mass="9714">MHMFYGPGGGWGWGWGGMIISMLLWLLVIGGIIYFIYWLIRRQNTPGDLEQHYSAMDVLKKRYAAGEINREEFLSMKEELKNE</sequence>
<organism evidence="3 4">
    <name type="scientific">Desulfoscipio geothermicus DSM 3669</name>
    <dbReference type="NCBI Taxonomy" id="1121426"/>
    <lineage>
        <taxon>Bacteria</taxon>
        <taxon>Bacillati</taxon>
        <taxon>Bacillota</taxon>
        <taxon>Clostridia</taxon>
        <taxon>Eubacteriales</taxon>
        <taxon>Desulfallaceae</taxon>
        <taxon>Desulfoscipio</taxon>
    </lineage>
</organism>
<gene>
    <name evidence="3" type="ORF">SAMN05660706_101277</name>
</gene>
<dbReference type="InterPro" id="IPR018649">
    <property type="entry name" value="SHOCT"/>
</dbReference>
<accession>A0A1I6CRV3</accession>
<dbReference type="EMBL" id="FOYM01000001">
    <property type="protein sequence ID" value="SFQ95918.1"/>
    <property type="molecule type" value="Genomic_DNA"/>
</dbReference>
<feature type="transmembrane region" description="Helical" evidence="1">
    <location>
        <begin position="12"/>
        <end position="40"/>
    </location>
</feature>
<evidence type="ECO:0000313" key="3">
    <source>
        <dbReference type="EMBL" id="SFQ95918.1"/>
    </source>
</evidence>
<reference evidence="4" key="1">
    <citation type="submission" date="2016-10" db="EMBL/GenBank/DDBJ databases">
        <authorList>
            <person name="Varghese N."/>
            <person name="Submissions S."/>
        </authorList>
    </citation>
    <scope>NUCLEOTIDE SEQUENCE [LARGE SCALE GENOMIC DNA]</scope>
    <source>
        <strain evidence="4">DSM 3669</strain>
    </source>
</reference>
<evidence type="ECO:0000256" key="1">
    <source>
        <dbReference type="SAM" id="Phobius"/>
    </source>
</evidence>
<evidence type="ECO:0000313" key="4">
    <source>
        <dbReference type="Proteomes" id="UP000199584"/>
    </source>
</evidence>
<proteinExistence type="predicted"/>
<protein>
    <submittedName>
        <fullName evidence="3">Putative membrane protein</fullName>
    </submittedName>
</protein>
<keyword evidence="1" id="KW-1133">Transmembrane helix</keyword>
<dbReference type="OrthoDB" id="5461404at2"/>
<dbReference type="Pfam" id="PF09851">
    <property type="entry name" value="SHOCT"/>
    <property type="match status" value="1"/>
</dbReference>
<dbReference type="Proteomes" id="UP000199584">
    <property type="component" value="Unassembled WGS sequence"/>
</dbReference>
<keyword evidence="4" id="KW-1185">Reference proteome</keyword>
<dbReference type="AlphaFoldDB" id="A0A1I6CRV3"/>